<dbReference type="AlphaFoldDB" id="A0A1J4L5F9"/>
<evidence type="ECO:0000313" key="2">
    <source>
        <dbReference type="Proteomes" id="UP000179807"/>
    </source>
</evidence>
<organism evidence="1 2">
    <name type="scientific">Tritrichomonas foetus</name>
    <dbReference type="NCBI Taxonomy" id="1144522"/>
    <lineage>
        <taxon>Eukaryota</taxon>
        <taxon>Metamonada</taxon>
        <taxon>Parabasalia</taxon>
        <taxon>Tritrichomonadida</taxon>
        <taxon>Tritrichomonadidae</taxon>
        <taxon>Tritrichomonas</taxon>
    </lineage>
</organism>
<reference evidence="1" key="1">
    <citation type="submission" date="2016-10" db="EMBL/GenBank/DDBJ databases">
        <authorList>
            <person name="Benchimol M."/>
            <person name="Almeida L.G."/>
            <person name="Vasconcelos A.T."/>
            <person name="Perreira-Neves A."/>
            <person name="Rosa I.A."/>
            <person name="Tasca T."/>
            <person name="Bogo M.R."/>
            <person name="de Souza W."/>
        </authorList>
    </citation>
    <scope>NUCLEOTIDE SEQUENCE [LARGE SCALE GENOMIC DNA]</scope>
    <source>
        <strain evidence="1">K</strain>
    </source>
</reference>
<dbReference type="EMBL" id="MLAK01000031">
    <property type="protein sequence ID" value="OHT17174.1"/>
    <property type="molecule type" value="Genomic_DNA"/>
</dbReference>
<evidence type="ECO:0000313" key="1">
    <source>
        <dbReference type="EMBL" id="OHT17174.1"/>
    </source>
</evidence>
<comment type="caution">
    <text evidence="1">The sequence shown here is derived from an EMBL/GenBank/DDBJ whole genome shotgun (WGS) entry which is preliminary data.</text>
</comment>
<name>A0A1J4L5F9_9EUKA</name>
<sequence>MYRNNCEQNNLTSHLPMFLSFHSDSQHIHLEDKIANLWIKYFMMAAPDQESIQQAPPDIRIFFNDFNIDGIMPSVIHKNLSKIQSNPVEILPSILNFDQTISAAYFHFLRYISSLISLQEEKYIQASNLSIPHIMRAFIILTYSLPEIITNEANKKQSNLKVNYFTVLECLPYFADYFLNLEKEYYFDSIILLDNFFHVFASHFPVFFKQIDPQSCFFPVAKMVHKLIEKINSNCLINSSSISPFAEFISDFCHYSLSFIFNEKDYSPLLMAYLFFLVKNSHLLPNMENSAYWATNSFLVYFLTMITYVDDQKTLEEYVIYSLQILSILYPLRDINECANPFHSNSDSEKLAKVIFDIIKVLLKSFKNNGNENMNSKTICNNSGSETYCNEIKDSFDIVEYDYSKCSDEIINYSKFDFSSNNNCILSNETLKSLKTIISTLFGKSTKLFSHFIKLFIEAEQKDHFLQRCTYLCYLLSSLDVEIIASNLEKNQVWSTLICFKTIKSKSFRINSPNLPFIEYQNILCKIIKMVLCFSINSYKSSLITEICETLHTKNIKVIHGIINYLRSLIIDEESFENVSYSLSIHTLFIDLIMNIDRNIKVEIKKSLLLPVITEQKIQELIKCHYEIFLFMKEFLPYKLNNVVIFSNKSKRIYFVYSYLFEKDHHIHSIMNTIIAQAYQKVKSTYLLIKSIDEIIKFKLHTKSEQYLFSILSSFVNLIIMAIHSNPNDVSKYIMLCDSLQILAKLPNHLLLYHAKVQSFEELKDDFILCDEAYNDIIVMIHFLIQLNKELAMLSKDAANSINTNPSINVIFNLDNIAKYVKLNIGCPEA</sequence>
<dbReference type="RefSeq" id="XP_068370310.1">
    <property type="nucleotide sequence ID" value="XM_068513657.1"/>
</dbReference>
<dbReference type="VEuPathDB" id="TrichDB:TRFO_41241"/>
<accession>A0A1J4L5F9</accession>
<proteinExistence type="predicted"/>
<protein>
    <submittedName>
        <fullName evidence="1">Uncharacterized protein</fullName>
    </submittedName>
</protein>
<gene>
    <name evidence="1" type="ORF">TRFO_41241</name>
</gene>
<keyword evidence="2" id="KW-1185">Reference proteome</keyword>
<dbReference type="Proteomes" id="UP000179807">
    <property type="component" value="Unassembled WGS sequence"/>
</dbReference>
<dbReference type="GeneID" id="94848361"/>